<dbReference type="GO" id="GO:0004048">
    <property type="term" value="F:anthranilate phosphoribosyltransferase activity"/>
    <property type="evidence" value="ECO:0007669"/>
    <property type="project" value="UniProtKB-UniRule"/>
</dbReference>
<dbReference type="Gene3D" id="3.40.1030.10">
    <property type="entry name" value="Nucleoside phosphorylase/phosphoribosyltransferase catalytic domain"/>
    <property type="match status" value="1"/>
</dbReference>
<dbReference type="STRING" id="908615.SAMN05421540_10234"/>
<dbReference type="InterPro" id="IPR000312">
    <property type="entry name" value="Glycosyl_Trfase_fam3"/>
</dbReference>
<dbReference type="PANTHER" id="PTHR43285">
    <property type="entry name" value="ANTHRANILATE PHOSPHORIBOSYLTRANSFERASE"/>
    <property type="match status" value="1"/>
</dbReference>
<dbReference type="InterPro" id="IPR017459">
    <property type="entry name" value="Glycosyl_Trfase_fam3_N_dom"/>
</dbReference>
<dbReference type="EMBL" id="FNQF01000002">
    <property type="protein sequence ID" value="SDZ87409.1"/>
    <property type="molecule type" value="Genomic_DNA"/>
</dbReference>
<comment type="similarity">
    <text evidence="3">Belongs to the anthranilate phosphoribosyltransferase family.</text>
</comment>
<evidence type="ECO:0000313" key="7">
    <source>
        <dbReference type="Proteomes" id="UP000198820"/>
    </source>
</evidence>
<feature type="binding site" evidence="3">
    <location>
        <position position="110"/>
    </location>
    <ligand>
        <name>anthranilate</name>
        <dbReference type="ChEBI" id="CHEBI:16567"/>
        <label>1</label>
    </ligand>
</feature>
<feature type="binding site" evidence="3">
    <location>
        <position position="91"/>
    </location>
    <ligand>
        <name>Mg(2+)</name>
        <dbReference type="ChEBI" id="CHEBI:18420"/>
        <label>1</label>
    </ligand>
</feature>
<evidence type="ECO:0000256" key="2">
    <source>
        <dbReference type="ARBA" id="ARBA00022679"/>
    </source>
</evidence>
<dbReference type="EC" id="2.4.2.18" evidence="3"/>
<proteinExistence type="inferred from homology"/>
<comment type="function">
    <text evidence="3">Catalyzes the transfer of the phosphoribosyl group of 5-phosphorylribose-1-pyrophosphate (PRPP) to anthranilate to yield N-(5'-phosphoribosyl)-anthranilate (PRA).</text>
</comment>
<keyword evidence="3" id="KW-0028">Amino-acid biosynthesis</keyword>
<evidence type="ECO:0000256" key="1">
    <source>
        <dbReference type="ARBA" id="ARBA00022676"/>
    </source>
</evidence>
<feature type="binding site" evidence="3">
    <location>
        <position position="165"/>
    </location>
    <ligand>
        <name>anthranilate</name>
        <dbReference type="ChEBI" id="CHEBI:16567"/>
        <label>2</label>
    </ligand>
</feature>
<reference evidence="6 7" key="1">
    <citation type="submission" date="2016-10" db="EMBL/GenBank/DDBJ databases">
        <authorList>
            <person name="de Groot N.N."/>
        </authorList>
    </citation>
    <scope>NUCLEOTIDE SEQUENCE [LARGE SCALE GENOMIC DNA]</scope>
    <source>
        <strain evidence="6 7">DSM 23581</strain>
    </source>
</reference>
<feature type="binding site" evidence="3">
    <location>
        <position position="224"/>
    </location>
    <ligand>
        <name>Mg(2+)</name>
        <dbReference type="ChEBI" id="CHEBI:18420"/>
        <label>2</label>
    </ligand>
</feature>
<feature type="binding site" evidence="3">
    <location>
        <position position="223"/>
    </location>
    <ligand>
        <name>Mg(2+)</name>
        <dbReference type="ChEBI" id="CHEBI:18420"/>
        <label>2</label>
    </ligand>
</feature>
<dbReference type="SUPFAM" id="SSF52418">
    <property type="entry name" value="Nucleoside phosphorylase/phosphoribosyltransferase catalytic domain"/>
    <property type="match status" value="1"/>
</dbReference>
<dbReference type="HAMAP" id="MF_00211">
    <property type="entry name" value="TrpD"/>
    <property type="match status" value="1"/>
</dbReference>
<dbReference type="UniPathway" id="UPA00035">
    <property type="reaction ID" value="UER00041"/>
</dbReference>
<comment type="catalytic activity">
    <reaction evidence="3">
        <text>N-(5-phospho-beta-D-ribosyl)anthranilate + diphosphate = 5-phospho-alpha-D-ribose 1-diphosphate + anthranilate</text>
        <dbReference type="Rhea" id="RHEA:11768"/>
        <dbReference type="ChEBI" id="CHEBI:16567"/>
        <dbReference type="ChEBI" id="CHEBI:18277"/>
        <dbReference type="ChEBI" id="CHEBI:33019"/>
        <dbReference type="ChEBI" id="CHEBI:58017"/>
        <dbReference type="EC" id="2.4.2.18"/>
    </reaction>
</comment>
<keyword evidence="3" id="KW-0479">Metal-binding</keyword>
<comment type="cofactor">
    <cofactor evidence="3">
        <name>Mg(2+)</name>
        <dbReference type="ChEBI" id="CHEBI:18420"/>
    </cofactor>
    <text evidence="3">Binds 2 magnesium ions per monomer.</text>
</comment>
<feature type="binding site" evidence="3">
    <location>
        <position position="119"/>
    </location>
    <ligand>
        <name>5-phospho-alpha-D-ribose 1-diphosphate</name>
        <dbReference type="ChEBI" id="CHEBI:58017"/>
    </ligand>
</feature>
<keyword evidence="3" id="KW-0822">Tryptophan biosynthesis</keyword>
<dbReference type="Gene3D" id="1.20.970.10">
    <property type="entry name" value="Transferase, Pyrimidine Nucleoside Phosphorylase, Chain C"/>
    <property type="match status" value="1"/>
</dbReference>
<dbReference type="RefSeq" id="WP_093238901.1">
    <property type="nucleotide sequence ID" value="NZ_FNQF01000002.1"/>
</dbReference>
<comment type="caution">
    <text evidence="3">Lacks conserved residue(s) required for the propagation of feature annotation.</text>
</comment>
<dbReference type="GO" id="GO:0000162">
    <property type="term" value="P:L-tryptophan biosynthetic process"/>
    <property type="evidence" value="ECO:0007669"/>
    <property type="project" value="UniProtKB-UniRule"/>
</dbReference>
<feature type="domain" description="Glycosyl transferase family 3 N-terminal" evidence="5">
    <location>
        <begin position="2"/>
        <end position="64"/>
    </location>
</feature>
<dbReference type="GO" id="GO:0000287">
    <property type="term" value="F:magnesium ion binding"/>
    <property type="evidence" value="ECO:0007669"/>
    <property type="project" value="UniProtKB-UniRule"/>
</dbReference>
<dbReference type="PANTHER" id="PTHR43285:SF2">
    <property type="entry name" value="ANTHRANILATE PHOSPHORIBOSYLTRANSFERASE"/>
    <property type="match status" value="1"/>
</dbReference>
<feature type="binding site" evidence="3">
    <location>
        <begin position="107"/>
        <end position="115"/>
    </location>
    <ligand>
        <name>5-phospho-alpha-D-ribose 1-diphosphate</name>
        <dbReference type="ChEBI" id="CHEBI:58017"/>
    </ligand>
</feature>
<dbReference type="GO" id="GO:0005829">
    <property type="term" value="C:cytosol"/>
    <property type="evidence" value="ECO:0007669"/>
    <property type="project" value="TreeGrafter"/>
</dbReference>
<keyword evidence="3" id="KW-0460">Magnesium</keyword>
<comment type="pathway">
    <text evidence="3">Amino-acid biosynthesis; L-tryptophan biosynthesis; L-tryptophan from chorismate: step 2/5.</text>
</comment>
<dbReference type="InterPro" id="IPR035902">
    <property type="entry name" value="Nuc_phospho_transferase"/>
</dbReference>
<dbReference type="InterPro" id="IPR036320">
    <property type="entry name" value="Glycosyl_Trfase_fam3_N_dom_sf"/>
</dbReference>
<dbReference type="AlphaFoldDB" id="A0A1H3WJW2"/>
<feature type="binding site" evidence="3">
    <location>
        <position position="87"/>
    </location>
    <ligand>
        <name>5-phospho-alpha-D-ribose 1-diphosphate</name>
        <dbReference type="ChEBI" id="CHEBI:58017"/>
    </ligand>
</feature>
<dbReference type="SUPFAM" id="SSF47648">
    <property type="entry name" value="Nucleoside phosphorylase/phosphoribosyltransferase N-terminal domain"/>
    <property type="match status" value="1"/>
</dbReference>
<keyword evidence="1 3" id="KW-0328">Glycosyltransferase</keyword>
<comment type="subunit">
    <text evidence="3">Homodimer.</text>
</comment>
<feature type="binding site" evidence="3">
    <location>
        <position position="224"/>
    </location>
    <ligand>
        <name>Mg(2+)</name>
        <dbReference type="ChEBI" id="CHEBI:18420"/>
        <label>1</label>
    </ligand>
</feature>
<dbReference type="NCBIfam" id="TIGR01245">
    <property type="entry name" value="trpD"/>
    <property type="match status" value="1"/>
</dbReference>
<organism evidence="6 7">
    <name type="scientific">Psychroflexus halocasei</name>
    <dbReference type="NCBI Taxonomy" id="908615"/>
    <lineage>
        <taxon>Bacteria</taxon>
        <taxon>Pseudomonadati</taxon>
        <taxon>Bacteroidota</taxon>
        <taxon>Flavobacteriia</taxon>
        <taxon>Flavobacteriales</taxon>
        <taxon>Flavobacteriaceae</taxon>
        <taxon>Psychroflexus</taxon>
    </lineage>
</organism>
<keyword evidence="2 3" id="KW-0808">Transferase</keyword>
<feature type="binding site" evidence="3">
    <location>
        <position position="79"/>
    </location>
    <ligand>
        <name>5-phospho-alpha-D-ribose 1-diphosphate</name>
        <dbReference type="ChEBI" id="CHEBI:58017"/>
    </ligand>
</feature>
<accession>A0A1H3WJW2</accession>
<name>A0A1H3WJW2_9FLAO</name>
<protein>
    <recommendedName>
        <fullName evidence="3">Anthranilate phosphoribosyltransferase</fullName>
        <ecNumber evidence="3">2.4.2.18</ecNumber>
    </recommendedName>
</protein>
<gene>
    <name evidence="3" type="primary">trpD</name>
    <name evidence="6" type="ORF">SAMN05421540_10234</name>
</gene>
<evidence type="ECO:0000256" key="3">
    <source>
        <dbReference type="HAMAP-Rule" id="MF_00211"/>
    </source>
</evidence>
<feature type="domain" description="Glycosyl transferase family 3" evidence="4">
    <location>
        <begin position="72"/>
        <end position="318"/>
    </location>
</feature>
<evidence type="ECO:0000259" key="4">
    <source>
        <dbReference type="Pfam" id="PF00591"/>
    </source>
</evidence>
<dbReference type="InterPro" id="IPR005940">
    <property type="entry name" value="Anthranilate_Pribosyl_Tfrase"/>
</dbReference>
<evidence type="ECO:0000259" key="5">
    <source>
        <dbReference type="Pfam" id="PF02885"/>
    </source>
</evidence>
<dbReference type="Pfam" id="PF02885">
    <property type="entry name" value="Glycos_trans_3N"/>
    <property type="match status" value="1"/>
</dbReference>
<dbReference type="Proteomes" id="UP000198820">
    <property type="component" value="Unassembled WGS sequence"/>
</dbReference>
<keyword evidence="7" id="KW-1185">Reference proteome</keyword>
<keyword evidence="3" id="KW-0057">Aromatic amino acid biosynthesis</keyword>
<feature type="binding site" evidence="3">
    <location>
        <begin position="89"/>
        <end position="92"/>
    </location>
    <ligand>
        <name>5-phospho-alpha-D-ribose 1-diphosphate</name>
        <dbReference type="ChEBI" id="CHEBI:58017"/>
    </ligand>
</feature>
<feature type="binding site" evidence="3">
    <location>
        <begin position="82"/>
        <end position="83"/>
    </location>
    <ligand>
        <name>5-phospho-alpha-D-ribose 1-diphosphate</name>
        <dbReference type="ChEBI" id="CHEBI:58017"/>
    </ligand>
</feature>
<evidence type="ECO:0000313" key="6">
    <source>
        <dbReference type="EMBL" id="SDZ87409.1"/>
    </source>
</evidence>
<dbReference type="Pfam" id="PF00591">
    <property type="entry name" value="Glycos_transf_3"/>
    <property type="match status" value="1"/>
</dbReference>
<sequence>MKDLLNRLIQHETIDKDEAKSALLKISSQEINPLQIASFLTVFMMRKITIEELEGFKEALLETCHKIDLSAYDAMDLCGTGGDGKNTFNISTAASFVVASLGINVAKHGNYGVSSISGSSNVLESIGVKFTNDEKRLQNQMERTGICILHAPLFHPAMKAVASIRKSLAIKTFFNMLGPMVNPSQPKHQLVGVFDLELLRLYHYLYQKTDKNYCIINDLNGYDEISLTGKSRLISTSEDMYINPQDFSASQIKPQSIYGGKTVDEAVEIFIKVLKGKADEAQLNVVSANAAAAIKLKKDISYKEAFDLAKNQLKRAKAYQVLMNLKEETHAYS</sequence>
<feature type="binding site" evidence="3">
    <location>
        <position position="79"/>
    </location>
    <ligand>
        <name>anthranilate</name>
        <dbReference type="ChEBI" id="CHEBI:16567"/>
        <label>1</label>
    </ligand>
</feature>